<dbReference type="SUPFAM" id="SSF81296">
    <property type="entry name" value="E set domains"/>
    <property type="match status" value="1"/>
</dbReference>
<dbReference type="Proteomes" id="UP000308267">
    <property type="component" value="Unassembled WGS sequence"/>
</dbReference>
<evidence type="ECO:0000259" key="5">
    <source>
        <dbReference type="SMART" id="SM00737"/>
    </source>
</evidence>
<dbReference type="SMART" id="SM00737">
    <property type="entry name" value="ML"/>
    <property type="match status" value="1"/>
</dbReference>
<keyword evidence="4" id="KW-0732">Signal</keyword>
<dbReference type="InterPro" id="IPR003172">
    <property type="entry name" value="ML_dom"/>
</dbReference>
<dbReference type="AlphaFoldDB" id="A0A4S2M7M2"/>
<feature type="domain" description="MD-2-related lipid-recognition" evidence="5">
    <location>
        <begin position="25"/>
        <end position="147"/>
    </location>
</feature>
<dbReference type="Pfam" id="PF02221">
    <property type="entry name" value="E1_DerP2_DerF2"/>
    <property type="match status" value="1"/>
</dbReference>
<comment type="caution">
    <text evidence="6">The sequence shown here is derived from an EMBL/GenBank/DDBJ whole genome shotgun (WGS) entry which is preliminary data.</text>
</comment>
<organism evidence="6 7">
    <name type="scientific">Opisthorchis felineus</name>
    <dbReference type="NCBI Taxonomy" id="147828"/>
    <lineage>
        <taxon>Eukaryota</taxon>
        <taxon>Metazoa</taxon>
        <taxon>Spiralia</taxon>
        <taxon>Lophotrochozoa</taxon>
        <taxon>Platyhelminthes</taxon>
        <taxon>Trematoda</taxon>
        <taxon>Digenea</taxon>
        <taxon>Opisthorchiida</taxon>
        <taxon>Opisthorchiata</taxon>
        <taxon>Opisthorchiidae</taxon>
        <taxon>Opisthorchis</taxon>
    </lineage>
</organism>
<feature type="chain" id="PRO_5020195493" description="MD-2-related lipid-recognition domain-containing protein" evidence="4">
    <location>
        <begin position="23"/>
        <end position="150"/>
    </location>
</feature>
<evidence type="ECO:0000256" key="4">
    <source>
        <dbReference type="SAM" id="SignalP"/>
    </source>
</evidence>
<comment type="subcellular location">
    <subcellularLocation>
        <location evidence="1">Secreted</location>
    </subcellularLocation>
</comment>
<keyword evidence="7" id="KW-1185">Reference proteome</keyword>
<evidence type="ECO:0000313" key="6">
    <source>
        <dbReference type="EMBL" id="TGZ70098.1"/>
    </source>
</evidence>
<feature type="signal peptide" evidence="4">
    <location>
        <begin position="1"/>
        <end position="22"/>
    </location>
</feature>
<sequence length="150" mass="16581">MLNLKNLLKFGSIFCALSTSRAVTFRDCGSVGATVSSVFIAPCNEDPCVLFRNTPASIRIEFRAVIDIDATRSTALGSFGNERMRVTLPTNGVCGRVNPSCLLRAGETYNYIFNAMVPGGVRRGPMLVRWELLKRNGQMFLCFDFVVMIQ</sequence>
<reference evidence="6 7" key="1">
    <citation type="journal article" date="2019" name="BMC Genomics">
        <title>New insights from Opisthorchis felineus genome: update on genomics of the epidemiologically important liver flukes.</title>
        <authorList>
            <person name="Ershov N.I."/>
            <person name="Mordvinov V.A."/>
            <person name="Prokhortchouk E.B."/>
            <person name="Pakharukova M.Y."/>
            <person name="Gunbin K.V."/>
            <person name="Ustyantsev K."/>
            <person name="Genaev M.A."/>
            <person name="Blinov A.G."/>
            <person name="Mazur A."/>
            <person name="Boulygina E."/>
            <person name="Tsygankova S."/>
            <person name="Khrameeva E."/>
            <person name="Chekanov N."/>
            <person name="Fan G."/>
            <person name="Xiao A."/>
            <person name="Zhang H."/>
            <person name="Xu X."/>
            <person name="Yang H."/>
            <person name="Solovyev V."/>
            <person name="Lee S.M."/>
            <person name="Liu X."/>
            <person name="Afonnikov D.A."/>
            <person name="Skryabin K.G."/>
        </authorList>
    </citation>
    <scope>NUCLEOTIDE SEQUENCE [LARGE SCALE GENOMIC DNA]</scope>
    <source>
        <strain evidence="6">AK-0245</strain>
        <tissue evidence="6">Whole organism</tissue>
    </source>
</reference>
<accession>A0A4S2M7M2</accession>
<dbReference type="OrthoDB" id="6489092at2759"/>
<gene>
    <name evidence="6" type="ORF">CRM22_003382</name>
</gene>
<protein>
    <recommendedName>
        <fullName evidence="5">MD-2-related lipid-recognition domain-containing protein</fullName>
    </recommendedName>
</protein>
<comment type="similarity">
    <text evidence="2">Belongs to the NPC2 family.</text>
</comment>
<dbReference type="GO" id="GO:0005576">
    <property type="term" value="C:extracellular region"/>
    <property type="evidence" value="ECO:0007669"/>
    <property type="project" value="UniProtKB-SubCell"/>
</dbReference>
<keyword evidence="3" id="KW-0964">Secreted</keyword>
<proteinExistence type="inferred from homology"/>
<evidence type="ECO:0000256" key="1">
    <source>
        <dbReference type="ARBA" id="ARBA00004613"/>
    </source>
</evidence>
<dbReference type="InterPro" id="IPR014756">
    <property type="entry name" value="Ig_E-set"/>
</dbReference>
<dbReference type="EMBL" id="SJOL01005621">
    <property type="protein sequence ID" value="TGZ70098.1"/>
    <property type="molecule type" value="Genomic_DNA"/>
</dbReference>
<dbReference type="Gene3D" id="2.60.40.770">
    <property type="match status" value="1"/>
</dbReference>
<evidence type="ECO:0000256" key="2">
    <source>
        <dbReference type="ARBA" id="ARBA00006370"/>
    </source>
</evidence>
<dbReference type="FunFam" id="2.60.40.770:FF:000001">
    <property type="entry name" value="NPC intracellular cholesterol transporter 2"/>
    <property type="match status" value="1"/>
</dbReference>
<evidence type="ECO:0000256" key="3">
    <source>
        <dbReference type="ARBA" id="ARBA00022525"/>
    </source>
</evidence>
<dbReference type="STRING" id="147828.A0A4S2M7M2"/>
<name>A0A4S2M7M2_OPIFE</name>
<evidence type="ECO:0000313" key="7">
    <source>
        <dbReference type="Proteomes" id="UP000308267"/>
    </source>
</evidence>